<dbReference type="Proteomes" id="UP000584931">
    <property type="component" value="Unassembled WGS sequence"/>
</dbReference>
<evidence type="ECO:0008006" key="3">
    <source>
        <dbReference type="Google" id="ProtNLM"/>
    </source>
</evidence>
<name>A0A7Z0BHT3_9ACTN</name>
<evidence type="ECO:0000313" key="1">
    <source>
        <dbReference type="EMBL" id="NYH51361.1"/>
    </source>
</evidence>
<accession>A0A7Z0BHT3</accession>
<gene>
    <name evidence="1" type="ORF">HNR06_000950</name>
</gene>
<comment type="caution">
    <text evidence="1">The sequence shown here is derived from an EMBL/GenBank/DDBJ whole genome shotgun (WGS) entry which is preliminary data.</text>
</comment>
<sequence length="230" mass="25205">MPFDRGDTYFMTAAMQEGDILLDVVDAICRLHPVLEEELPGEDRFLPEELIDLFVGLEVLLSNAGSFVRFDPATRGLVRRVDAASQSAFNKVQDEAPQEAAHLLTSSWVHAYGLNPDPDKAYGEAVRAIEAVLNPLVVPNDPGPTLGKTLGILRQQTAAGKWQLALGSPGNPEANVERFNGMVDLLWKNHDARHAGGPHARAQEQHEAEAVLHLAILIVQWINTNVLKKV</sequence>
<dbReference type="AlphaFoldDB" id="A0A7Z0BHT3"/>
<protein>
    <recommendedName>
        <fullName evidence="3">Abortive infection protein-like C-terminal domain-containing protein</fullName>
    </recommendedName>
</protein>
<organism evidence="1 2">
    <name type="scientific">Nocardiopsis sinuspersici</name>
    <dbReference type="NCBI Taxonomy" id="501010"/>
    <lineage>
        <taxon>Bacteria</taxon>
        <taxon>Bacillati</taxon>
        <taxon>Actinomycetota</taxon>
        <taxon>Actinomycetes</taxon>
        <taxon>Streptosporangiales</taxon>
        <taxon>Nocardiopsidaceae</taxon>
        <taxon>Nocardiopsis</taxon>
    </lineage>
</organism>
<dbReference type="RefSeq" id="WP_218908637.1">
    <property type="nucleotide sequence ID" value="NZ_JACCHL010000001.1"/>
</dbReference>
<reference evidence="1 2" key="1">
    <citation type="submission" date="2020-07" db="EMBL/GenBank/DDBJ databases">
        <title>Sequencing the genomes of 1000 actinobacteria strains.</title>
        <authorList>
            <person name="Klenk H.-P."/>
        </authorList>
    </citation>
    <scope>NUCLEOTIDE SEQUENCE [LARGE SCALE GENOMIC DNA]</scope>
    <source>
        <strain evidence="1 2">DSM 45278</strain>
    </source>
</reference>
<dbReference type="EMBL" id="JACCHL010000001">
    <property type="protein sequence ID" value="NYH51361.1"/>
    <property type="molecule type" value="Genomic_DNA"/>
</dbReference>
<evidence type="ECO:0000313" key="2">
    <source>
        <dbReference type="Proteomes" id="UP000584931"/>
    </source>
</evidence>
<proteinExistence type="predicted"/>